<accession>A0A3B1E7S5</accession>
<evidence type="ECO:0000313" key="1">
    <source>
        <dbReference type="EMBL" id="VAX39977.1"/>
    </source>
</evidence>
<dbReference type="Pfam" id="PF20593">
    <property type="entry name" value="DUF6793"/>
    <property type="match status" value="1"/>
</dbReference>
<protein>
    <submittedName>
        <fullName evidence="1">Uncharacterized protein</fullName>
    </submittedName>
</protein>
<proteinExistence type="predicted"/>
<gene>
    <name evidence="1" type="ORF">MNBD_PLANCTO02-3275</name>
</gene>
<organism evidence="1">
    <name type="scientific">hydrothermal vent metagenome</name>
    <dbReference type="NCBI Taxonomy" id="652676"/>
    <lineage>
        <taxon>unclassified sequences</taxon>
        <taxon>metagenomes</taxon>
        <taxon>ecological metagenomes</taxon>
    </lineage>
</organism>
<name>A0A3B1E7S5_9ZZZZ</name>
<dbReference type="AlphaFoldDB" id="A0A3B1E7S5"/>
<reference evidence="1" key="1">
    <citation type="submission" date="2018-06" db="EMBL/GenBank/DDBJ databases">
        <authorList>
            <person name="Zhirakovskaya E."/>
        </authorList>
    </citation>
    <scope>NUCLEOTIDE SEQUENCE</scope>
</reference>
<sequence>MALYEIETTAHIMIGWGETEKEATSIANEHYPEEEVVRVTRRPRDIWVISKGLLGIEGNTEPCDSARDCLARAKGDKLHAIRLYMLDTGVDLHEAQRAIETNMSLGW</sequence>
<dbReference type="InterPro" id="IPR046743">
    <property type="entry name" value="DUF6793"/>
</dbReference>
<dbReference type="EMBL" id="UOGL01000390">
    <property type="protein sequence ID" value="VAX39977.1"/>
    <property type="molecule type" value="Genomic_DNA"/>
</dbReference>